<comment type="caution">
    <text evidence="1">The sequence shown here is derived from an EMBL/GenBank/DDBJ whole genome shotgun (WGS) entry which is preliminary data.</text>
</comment>
<keyword evidence="2" id="KW-1185">Reference proteome</keyword>
<evidence type="ECO:0000313" key="2">
    <source>
        <dbReference type="Proteomes" id="UP001501747"/>
    </source>
</evidence>
<proteinExistence type="predicted"/>
<dbReference type="EMBL" id="BAABAL010000013">
    <property type="protein sequence ID" value="GAA4011492.1"/>
    <property type="molecule type" value="Genomic_DNA"/>
</dbReference>
<protein>
    <recommendedName>
        <fullName evidence="3">Immunity protein Imm1</fullName>
    </recommendedName>
</protein>
<accession>A0ABP7SGL9</accession>
<gene>
    <name evidence="1" type="ORF">GCM10022247_37390</name>
</gene>
<dbReference type="Proteomes" id="UP001501747">
    <property type="component" value="Unassembled WGS sequence"/>
</dbReference>
<dbReference type="RefSeq" id="WP_344876454.1">
    <property type="nucleotide sequence ID" value="NZ_BAABAL010000013.1"/>
</dbReference>
<organism evidence="1 2">
    <name type="scientific">Allokutzneria multivorans</name>
    <dbReference type="NCBI Taxonomy" id="1142134"/>
    <lineage>
        <taxon>Bacteria</taxon>
        <taxon>Bacillati</taxon>
        <taxon>Actinomycetota</taxon>
        <taxon>Actinomycetes</taxon>
        <taxon>Pseudonocardiales</taxon>
        <taxon>Pseudonocardiaceae</taxon>
        <taxon>Allokutzneria</taxon>
    </lineage>
</organism>
<sequence length="124" mass="13861">MTTPRIRATDASRTVDDPTDEQLHDLLADMTLSANFVVVERLSGASQHYIQVALDGEPGFGSYQVEHREGGPSAHFQALVPRDSEWGSVFDRGFEQVVRVVRDWVAERPGWRTALPWAPLDLDS</sequence>
<reference evidence="2" key="1">
    <citation type="journal article" date="2019" name="Int. J. Syst. Evol. Microbiol.">
        <title>The Global Catalogue of Microorganisms (GCM) 10K type strain sequencing project: providing services to taxonomists for standard genome sequencing and annotation.</title>
        <authorList>
            <consortium name="The Broad Institute Genomics Platform"/>
            <consortium name="The Broad Institute Genome Sequencing Center for Infectious Disease"/>
            <person name="Wu L."/>
            <person name="Ma J."/>
        </authorList>
    </citation>
    <scope>NUCLEOTIDE SEQUENCE [LARGE SCALE GENOMIC DNA]</scope>
    <source>
        <strain evidence="2">JCM 17342</strain>
    </source>
</reference>
<evidence type="ECO:0008006" key="3">
    <source>
        <dbReference type="Google" id="ProtNLM"/>
    </source>
</evidence>
<name>A0ABP7SGL9_9PSEU</name>
<evidence type="ECO:0000313" key="1">
    <source>
        <dbReference type="EMBL" id="GAA4011492.1"/>
    </source>
</evidence>